<keyword evidence="1" id="KW-0539">Nucleus</keyword>
<feature type="compositionally biased region" description="Low complexity" evidence="2">
    <location>
        <begin position="189"/>
        <end position="200"/>
    </location>
</feature>
<dbReference type="CDD" id="cd00067">
    <property type="entry name" value="GAL4"/>
    <property type="match status" value="1"/>
</dbReference>
<evidence type="ECO:0000313" key="5">
    <source>
        <dbReference type="Proteomes" id="UP000813444"/>
    </source>
</evidence>
<dbReference type="PANTHER" id="PTHR46910:SF4">
    <property type="entry name" value="ZN(2)-C6 FUNGAL-TYPE DOMAIN-CONTAINING PROTEIN"/>
    <property type="match status" value="1"/>
</dbReference>
<dbReference type="PANTHER" id="PTHR46910">
    <property type="entry name" value="TRANSCRIPTION FACTOR PDR1"/>
    <property type="match status" value="1"/>
</dbReference>
<gene>
    <name evidence="4" type="ORF">B0I35DRAFT_277451</name>
</gene>
<dbReference type="EMBL" id="JAGPNK010000009">
    <property type="protein sequence ID" value="KAH7313689.1"/>
    <property type="molecule type" value="Genomic_DNA"/>
</dbReference>
<dbReference type="PROSITE" id="PS00463">
    <property type="entry name" value="ZN2_CY6_FUNGAL_1"/>
    <property type="match status" value="1"/>
</dbReference>
<dbReference type="SUPFAM" id="SSF57701">
    <property type="entry name" value="Zn2/Cys6 DNA-binding domain"/>
    <property type="match status" value="1"/>
</dbReference>
<dbReference type="OrthoDB" id="5154299at2759"/>
<dbReference type="Proteomes" id="UP000813444">
    <property type="component" value="Unassembled WGS sequence"/>
</dbReference>
<evidence type="ECO:0000256" key="1">
    <source>
        <dbReference type="ARBA" id="ARBA00023242"/>
    </source>
</evidence>
<dbReference type="PROSITE" id="PS50048">
    <property type="entry name" value="ZN2_CY6_FUNGAL_2"/>
    <property type="match status" value="1"/>
</dbReference>
<feature type="compositionally biased region" description="Basic and acidic residues" evidence="2">
    <location>
        <begin position="130"/>
        <end position="151"/>
    </location>
</feature>
<comment type="caution">
    <text evidence="4">The sequence shown here is derived from an EMBL/GenBank/DDBJ whole genome shotgun (WGS) entry which is preliminary data.</text>
</comment>
<feature type="domain" description="Zn(2)-C6 fungal-type" evidence="3">
    <location>
        <begin position="44"/>
        <end position="74"/>
    </location>
</feature>
<dbReference type="InterPro" id="IPR001138">
    <property type="entry name" value="Zn2Cys6_DnaBD"/>
</dbReference>
<dbReference type="InterPro" id="IPR036864">
    <property type="entry name" value="Zn2-C6_fun-type_DNA-bd_sf"/>
</dbReference>
<dbReference type="InterPro" id="IPR050987">
    <property type="entry name" value="AtrR-like"/>
</dbReference>
<reference evidence="4" key="1">
    <citation type="journal article" date="2021" name="Nat. Commun.">
        <title>Genetic determinants of endophytism in the Arabidopsis root mycobiome.</title>
        <authorList>
            <person name="Mesny F."/>
            <person name="Miyauchi S."/>
            <person name="Thiergart T."/>
            <person name="Pickel B."/>
            <person name="Atanasova L."/>
            <person name="Karlsson M."/>
            <person name="Huettel B."/>
            <person name="Barry K.W."/>
            <person name="Haridas S."/>
            <person name="Chen C."/>
            <person name="Bauer D."/>
            <person name="Andreopoulos W."/>
            <person name="Pangilinan J."/>
            <person name="LaButti K."/>
            <person name="Riley R."/>
            <person name="Lipzen A."/>
            <person name="Clum A."/>
            <person name="Drula E."/>
            <person name="Henrissat B."/>
            <person name="Kohler A."/>
            <person name="Grigoriev I.V."/>
            <person name="Martin F.M."/>
            <person name="Hacquard S."/>
        </authorList>
    </citation>
    <scope>NUCLEOTIDE SEQUENCE</scope>
    <source>
        <strain evidence="4">MPI-CAGE-CH-0235</strain>
    </source>
</reference>
<keyword evidence="5" id="KW-1185">Reference proteome</keyword>
<organism evidence="4 5">
    <name type="scientific">Stachybotrys elegans</name>
    <dbReference type="NCBI Taxonomy" id="80388"/>
    <lineage>
        <taxon>Eukaryota</taxon>
        <taxon>Fungi</taxon>
        <taxon>Dikarya</taxon>
        <taxon>Ascomycota</taxon>
        <taxon>Pezizomycotina</taxon>
        <taxon>Sordariomycetes</taxon>
        <taxon>Hypocreomycetidae</taxon>
        <taxon>Hypocreales</taxon>
        <taxon>Stachybotryaceae</taxon>
        <taxon>Stachybotrys</taxon>
    </lineage>
</organism>
<dbReference type="Gene3D" id="4.10.240.10">
    <property type="entry name" value="Zn(2)-C6 fungal-type DNA-binding domain"/>
    <property type="match status" value="1"/>
</dbReference>
<evidence type="ECO:0000259" key="3">
    <source>
        <dbReference type="PROSITE" id="PS50048"/>
    </source>
</evidence>
<feature type="compositionally biased region" description="Pro residues" evidence="2">
    <location>
        <begin position="233"/>
        <end position="243"/>
    </location>
</feature>
<accession>A0A8K0SNX8</accession>
<dbReference type="GO" id="GO:0008270">
    <property type="term" value="F:zinc ion binding"/>
    <property type="evidence" value="ECO:0007669"/>
    <property type="project" value="InterPro"/>
</dbReference>
<proteinExistence type="predicted"/>
<evidence type="ECO:0000313" key="4">
    <source>
        <dbReference type="EMBL" id="KAH7313689.1"/>
    </source>
</evidence>
<feature type="region of interest" description="Disordered" evidence="2">
    <location>
        <begin position="115"/>
        <end position="249"/>
    </location>
</feature>
<feature type="compositionally biased region" description="Basic and acidic residues" evidence="2">
    <location>
        <begin position="1"/>
        <end position="11"/>
    </location>
</feature>
<protein>
    <recommendedName>
        <fullName evidence="3">Zn(2)-C6 fungal-type domain-containing protein</fullName>
    </recommendedName>
</protein>
<feature type="compositionally biased region" description="Low complexity" evidence="2">
    <location>
        <begin position="218"/>
        <end position="232"/>
    </location>
</feature>
<feature type="region of interest" description="Disordered" evidence="2">
    <location>
        <begin position="1"/>
        <end position="23"/>
    </location>
</feature>
<dbReference type="SMART" id="SM00066">
    <property type="entry name" value="GAL4"/>
    <property type="match status" value="1"/>
</dbReference>
<dbReference type="Pfam" id="PF00172">
    <property type="entry name" value="Zn_clus"/>
    <property type="match status" value="1"/>
</dbReference>
<dbReference type="GO" id="GO:0000981">
    <property type="term" value="F:DNA-binding transcription factor activity, RNA polymerase II-specific"/>
    <property type="evidence" value="ECO:0007669"/>
    <property type="project" value="InterPro"/>
</dbReference>
<dbReference type="AlphaFoldDB" id="A0A8K0SNX8"/>
<name>A0A8K0SNX8_9HYPO</name>
<evidence type="ECO:0000256" key="2">
    <source>
        <dbReference type="SAM" id="MobiDB-lite"/>
    </source>
</evidence>
<sequence length="283" mass="31068">MAGKRGADGSQRKQPAPGQRCSRQEDFSSVIKSRLSTYTRTGQACDRCKVRKIRCDAEADGCTHCVNLGVSCYVTDRTSGRTERRGYTRELERNKAALEAHIAYLETKLAENNIPFDEYKGPSSSPTSPKDADRSKSEDHTVVDVACRPKDGTPPQASSQPSMGQMPTALMANPYQHFVPTDGSPPRTPCRSSSRQQPRPCNRPRPPRPSTLSTEKASTSTQSLTQHSLTSPTPNPCTTPPQLLPQSQNRSLTNRQDIWDHLGCGRIGIKHLIIIRTGPASTL</sequence>
<feature type="compositionally biased region" description="Polar residues" evidence="2">
    <location>
        <begin position="155"/>
        <end position="165"/>
    </location>
</feature>